<feature type="domain" description="MACPF-like" evidence="4">
    <location>
        <begin position="61"/>
        <end position="279"/>
    </location>
</feature>
<protein>
    <recommendedName>
        <fullName evidence="7">Jacalin-type lectin domain-containing protein</fullName>
    </recommendedName>
</protein>
<dbReference type="Proteomes" id="UP000663841">
    <property type="component" value="Unassembled WGS sequence"/>
</dbReference>
<evidence type="ECO:0000259" key="3">
    <source>
        <dbReference type="Pfam" id="PF01419"/>
    </source>
</evidence>
<feature type="domain" description="Jacalin-type lectin" evidence="3">
    <location>
        <begin position="445"/>
        <end position="590"/>
    </location>
</feature>
<evidence type="ECO:0000256" key="2">
    <source>
        <dbReference type="ARBA" id="ARBA00022734"/>
    </source>
</evidence>
<dbReference type="InterPro" id="IPR052321">
    <property type="entry name" value="PolyBind_ProtTraffic"/>
</dbReference>
<accession>A0A8H3BCY1</accession>
<evidence type="ECO:0000259" key="4">
    <source>
        <dbReference type="Pfam" id="PF22693"/>
    </source>
</evidence>
<dbReference type="InterPro" id="IPR036404">
    <property type="entry name" value="Jacalin-like_lectin_dom_sf"/>
</dbReference>
<dbReference type="Pfam" id="PF01419">
    <property type="entry name" value="Jacalin"/>
    <property type="match status" value="1"/>
</dbReference>
<keyword evidence="1" id="KW-0732">Signal</keyword>
<dbReference type="SUPFAM" id="SSF51101">
    <property type="entry name" value="Mannose-binding lectins"/>
    <property type="match status" value="2"/>
</dbReference>
<evidence type="ECO:0000313" key="5">
    <source>
        <dbReference type="EMBL" id="CAE6454708.1"/>
    </source>
</evidence>
<reference evidence="5" key="1">
    <citation type="submission" date="2021-01" db="EMBL/GenBank/DDBJ databases">
        <authorList>
            <person name="Kaushik A."/>
        </authorList>
    </citation>
    <scope>NUCLEOTIDE SEQUENCE</scope>
    <source>
        <strain evidence="5">AG3-T5</strain>
    </source>
</reference>
<comment type="caution">
    <text evidence="5">The sequence shown here is derived from an EMBL/GenBank/DDBJ whole genome shotgun (WGS) entry which is preliminary data.</text>
</comment>
<evidence type="ECO:0008006" key="7">
    <source>
        <dbReference type="Google" id="ProtNLM"/>
    </source>
</evidence>
<gene>
    <name evidence="5" type="ORF">RDB_LOCUS134870</name>
</gene>
<dbReference type="Gene3D" id="2.100.10.30">
    <property type="entry name" value="Jacalin-like lectin domain"/>
    <property type="match status" value="2"/>
</dbReference>
<proteinExistence type="predicted"/>
<dbReference type="PANTHER" id="PTHR33589">
    <property type="entry name" value="OS11G0524900 PROTEIN"/>
    <property type="match status" value="1"/>
</dbReference>
<dbReference type="GO" id="GO:0030246">
    <property type="term" value="F:carbohydrate binding"/>
    <property type="evidence" value="ECO:0007669"/>
    <property type="project" value="UniProtKB-KW"/>
</dbReference>
<dbReference type="PROSITE" id="PS51257">
    <property type="entry name" value="PROKAR_LIPOPROTEIN"/>
    <property type="match status" value="1"/>
</dbReference>
<dbReference type="InterPro" id="IPR054586">
    <property type="entry name" value="MACPF_1_fungal"/>
</dbReference>
<dbReference type="Pfam" id="PF22693">
    <property type="entry name" value="MACPF_1"/>
    <property type="match status" value="1"/>
</dbReference>
<keyword evidence="2" id="KW-0430">Lectin</keyword>
<dbReference type="PANTHER" id="PTHR33589:SF3">
    <property type="entry name" value="ZYMOGEN GRANULE MEMBRANE PROTEIN 16-LIKE"/>
    <property type="match status" value="1"/>
</dbReference>
<dbReference type="EMBL" id="CAJMWW010000175">
    <property type="protein sequence ID" value="CAE6454708.1"/>
    <property type="molecule type" value="Genomic_DNA"/>
</dbReference>
<evidence type="ECO:0000256" key="1">
    <source>
        <dbReference type="ARBA" id="ARBA00022729"/>
    </source>
</evidence>
<dbReference type="InterPro" id="IPR001229">
    <property type="entry name" value="Jacalin-like_lectin_dom"/>
</dbReference>
<dbReference type="AlphaFoldDB" id="A0A8H3BCY1"/>
<sequence>MFKMRPQPMRERGDMYAVHPGIFSCGFMLDSVHGPTRSGRQVIQKITLKWDNPKHTDYMEHTDAKKDYEDDYSQTQLDALYAHSGWPPPASLPRRPWVGLDASSRGEDSSRWATRRMLVPMWSTDLQVDNLSPTDAFVSAVEGALACSNDASRIRALDEVFASWGEVIPVAAIVGCTIVATGVLLPERNLEPVSSISEPVNTTTFRDLNGFIDVRLQIEGKLERTLKYHVTGGRPDILLRQGFDAWLDSIKTTQGWDIIKVTKVIPITDILGHSIQERIQELYTNRSVLFCSPSIGGSPQFGLDGAANSLCPIQRIEIGFSDVRIESLLVCYVDGLISGPYGRSRDTTRLDALVLAHGEFVTDIFIWPTDHFIASLQLVKNTGYVSPIYGATRGTTQPLRLLNGNGKALAGLSGGYDETNITLLQAVWHSDLEFINYKRSATTFIGGEDGDFWNDLSFIGDRFSTRISGITARSPGAGYLSNFQTTYTSLADGYPAHQESPVHGTEDGPVTGWTLEDGQYITGVRGRHDGTSICELQFTTNHPNQESPAFGKPCGNFDFNLTAPDTDEGNKMMLHYMAGKSAGCVNSIQFVWVDLGQSIQADTGGKMLPLFPIKRHASIRPVIGG</sequence>
<evidence type="ECO:0000313" key="6">
    <source>
        <dbReference type="Proteomes" id="UP000663841"/>
    </source>
</evidence>
<name>A0A8H3BCY1_9AGAM</name>
<organism evidence="5 6">
    <name type="scientific">Rhizoctonia solani</name>
    <dbReference type="NCBI Taxonomy" id="456999"/>
    <lineage>
        <taxon>Eukaryota</taxon>
        <taxon>Fungi</taxon>
        <taxon>Dikarya</taxon>
        <taxon>Basidiomycota</taxon>
        <taxon>Agaricomycotina</taxon>
        <taxon>Agaricomycetes</taxon>
        <taxon>Cantharellales</taxon>
        <taxon>Ceratobasidiaceae</taxon>
        <taxon>Rhizoctonia</taxon>
    </lineage>
</organism>